<protein>
    <recommendedName>
        <fullName evidence="2">JmjC domain-containing protein</fullName>
    </recommendedName>
</protein>
<sequence length="261" mass="30864">MKEYLIFLIFLNCINIVLTINNVEKIYSLETCNIPEEFSLITQREFSHRYGGKQTLTTPVVFRQLPINKQFLNMMQLDSILKRYGNKYITVTTANTYSYQKQYIKLNDYINLQRQSSAKITKWGNETLYWFGDDLLNDQNWLNQILRYYKSPAYTVDDFIQPSLTFGMGGQGTGVPFHFHGPGFQQMIFGRKRWYLSTEKPSFDPNETTIQWAIEKRFKTKQPFLYECTLNPGDMIFFPNLWWHATLNLDFAIFISTFLSL</sequence>
<reference evidence="3" key="1">
    <citation type="submission" date="2021-02" db="EMBL/GenBank/DDBJ databases">
        <authorList>
            <person name="Nowell W R."/>
        </authorList>
    </citation>
    <scope>NUCLEOTIDE SEQUENCE</scope>
</reference>
<feature type="domain" description="JmjC" evidence="2">
    <location>
        <begin position="131"/>
        <end position="261"/>
    </location>
</feature>
<dbReference type="Gene3D" id="2.60.120.650">
    <property type="entry name" value="Cupin"/>
    <property type="match status" value="1"/>
</dbReference>
<dbReference type="PROSITE" id="PS51184">
    <property type="entry name" value="JMJC"/>
    <property type="match status" value="1"/>
</dbReference>
<evidence type="ECO:0000313" key="4">
    <source>
        <dbReference type="EMBL" id="CAF3585466.1"/>
    </source>
</evidence>
<feature type="signal peptide" evidence="1">
    <location>
        <begin position="1"/>
        <end position="19"/>
    </location>
</feature>
<dbReference type="OrthoDB" id="438164at2759"/>
<dbReference type="EMBL" id="CAJNON010000094">
    <property type="protein sequence ID" value="CAF0954787.1"/>
    <property type="molecule type" value="Genomic_DNA"/>
</dbReference>
<keyword evidence="1" id="KW-0732">Signal</keyword>
<comment type="caution">
    <text evidence="3">The sequence shown here is derived from an EMBL/GenBank/DDBJ whole genome shotgun (WGS) entry which is preliminary data.</text>
</comment>
<evidence type="ECO:0000259" key="2">
    <source>
        <dbReference type="PROSITE" id="PS51184"/>
    </source>
</evidence>
<dbReference type="Proteomes" id="UP000663881">
    <property type="component" value="Unassembled WGS sequence"/>
</dbReference>
<name>A0A814DBB7_9BILA</name>
<dbReference type="AlphaFoldDB" id="A0A814DBB7"/>
<dbReference type="Proteomes" id="UP000663891">
    <property type="component" value="Unassembled WGS sequence"/>
</dbReference>
<dbReference type="EMBL" id="CAJOAY010000207">
    <property type="protein sequence ID" value="CAF3585466.1"/>
    <property type="molecule type" value="Genomic_DNA"/>
</dbReference>
<dbReference type="GO" id="GO:0005634">
    <property type="term" value="C:nucleus"/>
    <property type="evidence" value="ECO:0007669"/>
    <property type="project" value="TreeGrafter"/>
</dbReference>
<dbReference type="InterPro" id="IPR050910">
    <property type="entry name" value="JMJD6_ArgDemeth/LysHydrox"/>
</dbReference>
<dbReference type="PANTHER" id="PTHR12480:SF21">
    <property type="entry name" value="JMJC DOMAIN-CONTAINING PROTEIN 8"/>
    <property type="match status" value="1"/>
</dbReference>
<dbReference type="GO" id="GO:0000987">
    <property type="term" value="F:cis-regulatory region sequence-specific DNA binding"/>
    <property type="evidence" value="ECO:0007669"/>
    <property type="project" value="TreeGrafter"/>
</dbReference>
<dbReference type="SUPFAM" id="SSF51197">
    <property type="entry name" value="Clavaminate synthase-like"/>
    <property type="match status" value="1"/>
</dbReference>
<feature type="chain" id="PRO_5035599405" description="JmjC domain-containing protein" evidence="1">
    <location>
        <begin position="20"/>
        <end position="261"/>
    </location>
</feature>
<proteinExistence type="predicted"/>
<organism evidence="3 5">
    <name type="scientific">Adineta steineri</name>
    <dbReference type="NCBI Taxonomy" id="433720"/>
    <lineage>
        <taxon>Eukaryota</taxon>
        <taxon>Metazoa</taxon>
        <taxon>Spiralia</taxon>
        <taxon>Gnathifera</taxon>
        <taxon>Rotifera</taxon>
        <taxon>Eurotatoria</taxon>
        <taxon>Bdelloidea</taxon>
        <taxon>Adinetida</taxon>
        <taxon>Adinetidae</taxon>
        <taxon>Adineta</taxon>
    </lineage>
</organism>
<evidence type="ECO:0000313" key="3">
    <source>
        <dbReference type="EMBL" id="CAF0954787.1"/>
    </source>
</evidence>
<dbReference type="Pfam" id="PF08007">
    <property type="entry name" value="JmjC_2"/>
    <property type="match status" value="1"/>
</dbReference>
<evidence type="ECO:0000256" key="1">
    <source>
        <dbReference type="SAM" id="SignalP"/>
    </source>
</evidence>
<accession>A0A814DBB7</accession>
<evidence type="ECO:0000313" key="5">
    <source>
        <dbReference type="Proteomes" id="UP000663891"/>
    </source>
</evidence>
<dbReference type="PANTHER" id="PTHR12480">
    <property type="entry name" value="ARGININE DEMETHYLASE AND LYSYL-HYDROXYLASE JMJD"/>
    <property type="match status" value="1"/>
</dbReference>
<dbReference type="InterPro" id="IPR003347">
    <property type="entry name" value="JmjC_dom"/>
</dbReference>
<gene>
    <name evidence="4" type="ORF">OKA104_LOCUS5832</name>
    <name evidence="3" type="ORF">VCS650_LOCUS12271</name>
</gene>